<sequence>MIIRFRRLSIAKVLSAVVVAEVAVNKRPGISSLHRQRGAVAVFVAISLTALLIGTMLAIETGRVYTTQRQLQKAATLAALDGARVVSGCSSGSPTQTLLNTRVSSSLAANGFGAANGLVTIAQAGRIQTVTTASGVQQRSLATSSFSSANAARVTLQVPFPQQFIPLFRTGGTMRASATATQDVLGSVRVGSGVAKFSGGMVNNLLSGLLGGNVTLTAADYTGLVNTNITAGQLATAIGLSVTDLSDPLKIATKTPILSSALNSLAGALSGSVSNQVKDALLNLAGQSTNSAPIQLGSILSPLGAVAADVPVLNLGDLVQALAIASRAGSTIQVPVNLDAAGIAAVKVFANIIQPPKLSPLGRPGATQASTEQITIKIRVEIGPLLTTLTNSINLIAGTLNAALKTLTNLLGLLGLGIGLPTIDSLNLPNIGVDVTIAPAIAYLDRIDCPRPGVALGLPVAGLSAKTGLANVQVGTYTGTATAANPMILGSAPLNLLTIHVPKCTGLVLLGACVGSHTVTDVPVSLTLAGNINVSSTITTLKDVKEFTVLSPQKGTIPPVYRANGAVGTPTVPAASGTNPNPQTVSSATSVTLSLVKPAPNTQGLDLTNLLTAVTNIVQPLLNLVNGLASSAINPLLSALGLQLGTATVWMDTVTIGQPTIVTTAVPPVTP</sequence>
<protein>
    <recommendedName>
        <fullName evidence="2">Putative Flp pilus-assembly TadG-like N-terminal domain-containing protein</fullName>
    </recommendedName>
</protein>
<keyword evidence="1" id="KW-1133">Transmembrane helix</keyword>
<dbReference type="InterPro" id="IPR028087">
    <property type="entry name" value="Tad_N"/>
</dbReference>
<comment type="caution">
    <text evidence="3">The sequence shown here is derived from an EMBL/GenBank/DDBJ whole genome shotgun (WGS) entry which is preliminary data.</text>
</comment>
<evidence type="ECO:0000313" key="3">
    <source>
        <dbReference type="EMBL" id="PTU32731.1"/>
    </source>
</evidence>
<keyword evidence="1" id="KW-0472">Membrane</keyword>
<accession>A0A2T5MJH8</accession>
<reference evidence="3 4" key="1">
    <citation type="submission" date="2018-04" db="EMBL/GenBank/DDBJ databases">
        <title>Novel species isolated from glacier.</title>
        <authorList>
            <person name="Liu Q."/>
            <person name="Xin Y.-H."/>
        </authorList>
    </citation>
    <scope>NUCLEOTIDE SEQUENCE [LARGE SCALE GENOMIC DNA]</scope>
    <source>
        <strain evidence="3 4">GT1R17</strain>
    </source>
</reference>
<proteinExistence type="predicted"/>
<evidence type="ECO:0000313" key="4">
    <source>
        <dbReference type="Proteomes" id="UP000244248"/>
    </source>
</evidence>
<keyword evidence="4" id="KW-1185">Reference proteome</keyword>
<gene>
    <name evidence="3" type="ORF">CJD38_00980</name>
</gene>
<dbReference type="EMBL" id="QANS01000001">
    <property type="protein sequence ID" value="PTU32731.1"/>
    <property type="molecule type" value="Genomic_DNA"/>
</dbReference>
<organism evidence="3 4">
    <name type="scientific">Stenotrophobium rhamnosiphilum</name>
    <dbReference type="NCBI Taxonomy" id="2029166"/>
    <lineage>
        <taxon>Bacteria</taxon>
        <taxon>Pseudomonadati</taxon>
        <taxon>Pseudomonadota</taxon>
        <taxon>Gammaproteobacteria</taxon>
        <taxon>Nevskiales</taxon>
        <taxon>Nevskiaceae</taxon>
        <taxon>Stenotrophobium</taxon>
    </lineage>
</organism>
<name>A0A2T5MJH8_9GAMM</name>
<dbReference type="AlphaFoldDB" id="A0A2T5MJH8"/>
<feature type="transmembrane region" description="Helical" evidence="1">
    <location>
        <begin position="38"/>
        <end position="59"/>
    </location>
</feature>
<dbReference type="Pfam" id="PF13400">
    <property type="entry name" value="Tad"/>
    <property type="match status" value="1"/>
</dbReference>
<keyword evidence="1" id="KW-0812">Transmembrane</keyword>
<dbReference type="Proteomes" id="UP000244248">
    <property type="component" value="Unassembled WGS sequence"/>
</dbReference>
<evidence type="ECO:0000259" key="2">
    <source>
        <dbReference type="Pfam" id="PF13400"/>
    </source>
</evidence>
<feature type="domain" description="Putative Flp pilus-assembly TadG-like N-terminal" evidence="2">
    <location>
        <begin position="38"/>
        <end position="84"/>
    </location>
</feature>
<evidence type="ECO:0000256" key="1">
    <source>
        <dbReference type="SAM" id="Phobius"/>
    </source>
</evidence>